<protein>
    <submittedName>
        <fullName evidence="1">Uncharacterized protein</fullName>
    </submittedName>
</protein>
<dbReference type="EMBL" id="BLLK01000038">
    <property type="protein sequence ID" value="GFH50100.1"/>
    <property type="molecule type" value="Genomic_DNA"/>
</dbReference>
<reference evidence="1 2" key="1">
    <citation type="journal article" date="2021" name="Sci. Rep.">
        <title>The genome of the diatom Chaetoceros tenuissimus carries an ancient integrated fragment of an extant virus.</title>
        <authorList>
            <person name="Hongo Y."/>
            <person name="Kimura K."/>
            <person name="Takaki Y."/>
            <person name="Yoshida Y."/>
            <person name="Baba S."/>
            <person name="Kobayashi G."/>
            <person name="Nagasaki K."/>
            <person name="Hano T."/>
            <person name="Tomaru Y."/>
        </authorList>
    </citation>
    <scope>NUCLEOTIDE SEQUENCE [LARGE SCALE GENOMIC DNA]</scope>
    <source>
        <strain evidence="1 2">NIES-3715</strain>
    </source>
</reference>
<evidence type="ECO:0000313" key="1">
    <source>
        <dbReference type="EMBL" id="GFH50100.1"/>
    </source>
</evidence>
<proteinExistence type="predicted"/>
<name>A0AAD3CSL1_9STRA</name>
<dbReference type="AlphaFoldDB" id="A0AAD3CSL1"/>
<comment type="caution">
    <text evidence="1">The sequence shown here is derived from an EMBL/GenBank/DDBJ whole genome shotgun (WGS) entry which is preliminary data.</text>
</comment>
<gene>
    <name evidence="1" type="ORF">CTEN210_06576</name>
</gene>
<accession>A0AAD3CSL1</accession>
<sequence>MSNENKPLVGSPSLIADTGEAGYCSIATAPLSKNQMKRIVQCATTGQARGITVFSEKTLVGKGTRQLFLMDNVLVEYAGVRKARYLTKDADRFQIMARAAVEELENENIVQVVLLGTEGMICRRKALAKLHQDGVVVMRCPHLDETDEEDPTEGQSDEE</sequence>
<keyword evidence="2" id="KW-1185">Reference proteome</keyword>
<evidence type="ECO:0000313" key="2">
    <source>
        <dbReference type="Proteomes" id="UP001054902"/>
    </source>
</evidence>
<dbReference type="Proteomes" id="UP001054902">
    <property type="component" value="Unassembled WGS sequence"/>
</dbReference>
<organism evidence="1 2">
    <name type="scientific">Chaetoceros tenuissimus</name>
    <dbReference type="NCBI Taxonomy" id="426638"/>
    <lineage>
        <taxon>Eukaryota</taxon>
        <taxon>Sar</taxon>
        <taxon>Stramenopiles</taxon>
        <taxon>Ochrophyta</taxon>
        <taxon>Bacillariophyta</taxon>
        <taxon>Coscinodiscophyceae</taxon>
        <taxon>Chaetocerotophycidae</taxon>
        <taxon>Chaetocerotales</taxon>
        <taxon>Chaetocerotaceae</taxon>
        <taxon>Chaetoceros</taxon>
    </lineage>
</organism>